<dbReference type="Proteomes" id="UP000076489">
    <property type="component" value="Unassembled WGS sequence"/>
</dbReference>
<dbReference type="AlphaFoldDB" id="A0A166QM73"/>
<name>A0A166QM73_PSEFL</name>
<accession>A0A166QM73</accession>
<proteinExistence type="predicted"/>
<dbReference type="RefSeq" id="WP_063340556.1">
    <property type="nucleotide sequence ID" value="NZ_LUKJ01000002.1"/>
</dbReference>
<reference evidence="1 2" key="2">
    <citation type="journal article" date="2018" name="Nature">
        <title>Mutant phenotypes for thousands of bacterial genes of unknown function.</title>
        <authorList>
            <person name="Price M.N."/>
            <person name="Wetmore K.M."/>
            <person name="Waters R.J."/>
            <person name="Callaghan M."/>
            <person name="Ray J."/>
            <person name="Liu H."/>
            <person name="Kuehl J.V."/>
            <person name="Melnyk R.A."/>
            <person name="Lamson J.S."/>
            <person name="Suh Y."/>
            <person name="Carlson H.K."/>
            <person name="Esquivel Z."/>
            <person name="Sadeeshkumar H."/>
            <person name="Chakraborty R."/>
            <person name="Zane G.M."/>
            <person name="Rubin B.E."/>
            <person name="Wall J.D."/>
            <person name="Visel A."/>
            <person name="Bristow J."/>
            <person name="Blow M.J."/>
            <person name="Arkin A.P."/>
            <person name="Deutschbauer A.M."/>
        </authorList>
    </citation>
    <scope>NUCLEOTIDE SEQUENCE [LARGE SCALE GENOMIC DNA]</scope>
    <source>
        <strain evidence="1 2">FW300-N1B4</strain>
    </source>
</reference>
<evidence type="ECO:0000313" key="1">
    <source>
        <dbReference type="EMBL" id="KZN20509.1"/>
    </source>
</evidence>
<reference evidence="2" key="1">
    <citation type="submission" date="2016-03" db="EMBL/GenBank/DDBJ databases">
        <authorList>
            <person name="Ray J."/>
            <person name="Price M."/>
            <person name="Deutschbauer A."/>
        </authorList>
    </citation>
    <scope>NUCLEOTIDE SEQUENCE [LARGE SCALE GENOMIC DNA]</scope>
    <source>
        <strain evidence="2">FW300-N1B4</strain>
    </source>
</reference>
<protein>
    <submittedName>
        <fullName evidence="1">Uncharacterized protein</fullName>
    </submittedName>
</protein>
<evidence type="ECO:0000313" key="2">
    <source>
        <dbReference type="Proteomes" id="UP000076489"/>
    </source>
</evidence>
<sequence length="66" mass="7335">MNVTPNKKLISTSPFSNTYGALKLFKGSDGQHYLEMEDCRGPTYWGPLSPEQVKAFHVLKAAPIHS</sequence>
<gene>
    <name evidence="1" type="ORF">A1D17_02920</name>
</gene>
<comment type="caution">
    <text evidence="1">The sequence shown here is derived from an EMBL/GenBank/DDBJ whole genome shotgun (WGS) entry which is preliminary data.</text>
</comment>
<dbReference type="EMBL" id="LUKJ01000002">
    <property type="protein sequence ID" value="KZN20509.1"/>
    <property type="molecule type" value="Genomic_DNA"/>
</dbReference>
<organism evidence="1 2">
    <name type="scientific">Pseudomonas fluorescens</name>
    <dbReference type="NCBI Taxonomy" id="294"/>
    <lineage>
        <taxon>Bacteria</taxon>
        <taxon>Pseudomonadati</taxon>
        <taxon>Pseudomonadota</taxon>
        <taxon>Gammaproteobacteria</taxon>
        <taxon>Pseudomonadales</taxon>
        <taxon>Pseudomonadaceae</taxon>
        <taxon>Pseudomonas</taxon>
    </lineage>
</organism>